<comment type="caution">
    <text evidence="11">The sequence shown here is derived from an EMBL/GenBank/DDBJ whole genome shotgun (WGS) entry which is preliminary data.</text>
</comment>
<keyword evidence="3" id="KW-0963">Cytoplasm</keyword>
<proteinExistence type="inferred from homology"/>
<keyword evidence="12" id="KW-1185">Reference proteome</keyword>
<dbReference type="Proteomes" id="UP001359485">
    <property type="component" value="Unassembled WGS sequence"/>
</dbReference>
<name>A0ABR1B7V0_POLSC</name>
<evidence type="ECO:0000256" key="10">
    <source>
        <dbReference type="SAM" id="Coils"/>
    </source>
</evidence>
<accession>A0ABR1B7V0</accession>
<evidence type="ECO:0000256" key="1">
    <source>
        <dbReference type="ARBA" id="ARBA00004611"/>
    </source>
</evidence>
<keyword evidence="7" id="KW-0206">Cytoskeleton</keyword>
<dbReference type="InterPro" id="IPR008805">
    <property type="entry name" value="RIB43A"/>
</dbReference>
<evidence type="ECO:0008006" key="13">
    <source>
        <dbReference type="Google" id="ProtNLM"/>
    </source>
</evidence>
<evidence type="ECO:0000256" key="5">
    <source>
        <dbReference type="ARBA" id="ARBA00023054"/>
    </source>
</evidence>
<evidence type="ECO:0000256" key="7">
    <source>
        <dbReference type="ARBA" id="ARBA00023212"/>
    </source>
</evidence>
<evidence type="ECO:0000256" key="8">
    <source>
        <dbReference type="ARBA" id="ARBA00023273"/>
    </source>
</evidence>
<feature type="coiled-coil region" evidence="10">
    <location>
        <begin position="41"/>
        <end position="107"/>
    </location>
</feature>
<comment type="subcellular location">
    <subcellularLocation>
        <location evidence="1">Cytoplasm</location>
        <location evidence="1">Cytoskeleton</location>
        <location evidence="1">Flagellum axoneme</location>
    </subcellularLocation>
</comment>
<keyword evidence="4" id="KW-0282">Flagellum</keyword>
<keyword evidence="8" id="KW-0966">Cell projection</keyword>
<reference evidence="11 12" key="1">
    <citation type="submission" date="2023-09" db="EMBL/GenBank/DDBJ databases">
        <title>Genomes of two closely related lineages of the louse Polyplax serrata with different host specificities.</title>
        <authorList>
            <person name="Martinu J."/>
            <person name="Tarabai H."/>
            <person name="Stefka J."/>
            <person name="Hypsa V."/>
        </authorList>
    </citation>
    <scope>NUCLEOTIDE SEQUENCE [LARGE SCALE GENOMIC DNA]</scope>
    <source>
        <strain evidence="11">98ZLc_SE</strain>
    </source>
</reference>
<evidence type="ECO:0000256" key="4">
    <source>
        <dbReference type="ARBA" id="ARBA00022846"/>
    </source>
</evidence>
<dbReference type="PANTHER" id="PTHR14517">
    <property type="entry name" value="RIB43A-RELATED"/>
    <property type="match status" value="1"/>
</dbReference>
<gene>
    <name evidence="11" type="ORF">RUM44_007548</name>
</gene>
<comment type="subunit">
    <text evidence="9">Microtubule inner protein component of sperm flagellar doublet microtubules.</text>
</comment>
<evidence type="ECO:0000256" key="2">
    <source>
        <dbReference type="ARBA" id="ARBA00006875"/>
    </source>
</evidence>
<keyword evidence="6" id="KW-0969">Cilium</keyword>
<dbReference type="EMBL" id="JAWJWF010000002">
    <property type="protein sequence ID" value="KAK6637134.1"/>
    <property type="molecule type" value="Genomic_DNA"/>
</dbReference>
<dbReference type="Pfam" id="PF05914">
    <property type="entry name" value="RIB43A"/>
    <property type="match status" value="1"/>
</dbReference>
<evidence type="ECO:0000256" key="9">
    <source>
        <dbReference type="ARBA" id="ARBA00046435"/>
    </source>
</evidence>
<sequence length="386" mass="46601">MLNSLKPDEKEACRLMRRKENLEKVKARLLNNRLRVFGVDVETWKKQEEEKKKIKEEEERKDLEYHKQKLKEDLICVIAEKKLQDEKKEILKKVQEFRQNYQKFEDRREYDLNDPLYKKRALPIRISDDDPRCTVSSAQKFEGEDLRREERLRIQGEQTRAWLEQQIAAKKEEDEEKEKAEQIYMEALVSRDKRAVELAKLEEECNKKLQQSTAEFNRILVASEKEVRERSRRLKDDMDKETEKTNWINSDLLTENPEVAASSLGPQKMIGYLFKGGGADKAKEIAKFLEKQREEKKKRQTDEASIQKEWDTLVQKMDRHMYFKEKELMEQQRPLNCNYRRLNAQMLEMNKKLAREKKERDEYLKKYVYTNIPTDEYYNQFNTSLY</sequence>
<comment type="similarity">
    <text evidence="2">Belongs to the RIB43A family.</text>
</comment>
<protein>
    <recommendedName>
        <fullName evidence="13">RIB43A-like with coiled-coils protein 2</fullName>
    </recommendedName>
</protein>
<evidence type="ECO:0000313" key="12">
    <source>
        <dbReference type="Proteomes" id="UP001359485"/>
    </source>
</evidence>
<keyword evidence="5 10" id="KW-0175">Coiled coil</keyword>
<evidence type="ECO:0000256" key="3">
    <source>
        <dbReference type="ARBA" id="ARBA00022490"/>
    </source>
</evidence>
<organism evidence="11 12">
    <name type="scientific">Polyplax serrata</name>
    <name type="common">Common mouse louse</name>
    <dbReference type="NCBI Taxonomy" id="468196"/>
    <lineage>
        <taxon>Eukaryota</taxon>
        <taxon>Metazoa</taxon>
        <taxon>Ecdysozoa</taxon>
        <taxon>Arthropoda</taxon>
        <taxon>Hexapoda</taxon>
        <taxon>Insecta</taxon>
        <taxon>Pterygota</taxon>
        <taxon>Neoptera</taxon>
        <taxon>Paraneoptera</taxon>
        <taxon>Psocodea</taxon>
        <taxon>Troctomorpha</taxon>
        <taxon>Phthiraptera</taxon>
        <taxon>Anoplura</taxon>
        <taxon>Polyplacidae</taxon>
        <taxon>Polyplax</taxon>
    </lineage>
</organism>
<dbReference type="PANTHER" id="PTHR14517:SF6">
    <property type="entry name" value="RE41410P"/>
    <property type="match status" value="1"/>
</dbReference>
<evidence type="ECO:0000256" key="6">
    <source>
        <dbReference type="ARBA" id="ARBA00023069"/>
    </source>
</evidence>
<evidence type="ECO:0000313" key="11">
    <source>
        <dbReference type="EMBL" id="KAK6637134.1"/>
    </source>
</evidence>
<feature type="coiled-coil region" evidence="10">
    <location>
        <begin position="339"/>
        <end position="366"/>
    </location>
</feature>